<dbReference type="EMBL" id="GGEC01050287">
    <property type="protein sequence ID" value="MBX30771.1"/>
    <property type="molecule type" value="Transcribed_RNA"/>
</dbReference>
<accession>A0A2P2MKJ4</accession>
<reference evidence="1" key="1">
    <citation type="submission" date="2018-02" db="EMBL/GenBank/DDBJ databases">
        <title>Rhizophora mucronata_Transcriptome.</title>
        <authorList>
            <person name="Meera S.P."/>
            <person name="Sreeshan A."/>
            <person name="Augustine A."/>
        </authorList>
    </citation>
    <scope>NUCLEOTIDE SEQUENCE</scope>
    <source>
        <tissue evidence="1">Leaf</tissue>
    </source>
</reference>
<sequence>MHLLNFSNFLPVFGLAHINVTSYHNKVYQLPQFGVLTIELHQTCHVFHAVQPRHGKDYGL</sequence>
<evidence type="ECO:0000313" key="1">
    <source>
        <dbReference type="EMBL" id="MBX30771.1"/>
    </source>
</evidence>
<name>A0A2P2MKJ4_RHIMU</name>
<protein>
    <submittedName>
        <fullName evidence="1">Sucrose synthase</fullName>
    </submittedName>
</protein>
<organism evidence="1">
    <name type="scientific">Rhizophora mucronata</name>
    <name type="common">Asiatic mangrove</name>
    <dbReference type="NCBI Taxonomy" id="61149"/>
    <lineage>
        <taxon>Eukaryota</taxon>
        <taxon>Viridiplantae</taxon>
        <taxon>Streptophyta</taxon>
        <taxon>Embryophyta</taxon>
        <taxon>Tracheophyta</taxon>
        <taxon>Spermatophyta</taxon>
        <taxon>Magnoliopsida</taxon>
        <taxon>eudicotyledons</taxon>
        <taxon>Gunneridae</taxon>
        <taxon>Pentapetalae</taxon>
        <taxon>rosids</taxon>
        <taxon>fabids</taxon>
        <taxon>Malpighiales</taxon>
        <taxon>Rhizophoraceae</taxon>
        <taxon>Rhizophora</taxon>
    </lineage>
</organism>
<dbReference type="AlphaFoldDB" id="A0A2P2MKJ4"/>
<proteinExistence type="predicted"/>